<dbReference type="EMBL" id="VFQF01000001">
    <property type="protein sequence ID" value="TQN48892.1"/>
    <property type="molecule type" value="Genomic_DNA"/>
</dbReference>
<dbReference type="InterPro" id="IPR019587">
    <property type="entry name" value="Polyketide_cyclase/dehydratase"/>
</dbReference>
<gene>
    <name evidence="1" type="ORF">FHX52_2047</name>
</gene>
<proteinExistence type="predicted"/>
<dbReference type="Proteomes" id="UP000320085">
    <property type="component" value="Unassembled WGS sequence"/>
</dbReference>
<dbReference type="SUPFAM" id="SSF55961">
    <property type="entry name" value="Bet v1-like"/>
    <property type="match status" value="1"/>
</dbReference>
<comment type="caution">
    <text evidence="1">The sequence shown here is derived from an EMBL/GenBank/DDBJ whole genome shotgun (WGS) entry which is preliminary data.</text>
</comment>
<accession>A0A543PXU4</accession>
<organism evidence="1 2">
    <name type="scientific">Humibacillus xanthopallidus</name>
    <dbReference type="NCBI Taxonomy" id="412689"/>
    <lineage>
        <taxon>Bacteria</taxon>
        <taxon>Bacillati</taxon>
        <taxon>Actinomycetota</taxon>
        <taxon>Actinomycetes</taxon>
        <taxon>Micrococcales</taxon>
        <taxon>Intrasporangiaceae</taxon>
        <taxon>Humibacillus</taxon>
    </lineage>
</organism>
<evidence type="ECO:0000313" key="2">
    <source>
        <dbReference type="Proteomes" id="UP000320085"/>
    </source>
</evidence>
<name>A0A543PXU4_9MICO</name>
<reference evidence="1 2" key="1">
    <citation type="submission" date="2019-06" db="EMBL/GenBank/DDBJ databases">
        <title>Sequencing the genomes of 1000 actinobacteria strains.</title>
        <authorList>
            <person name="Klenk H.-P."/>
        </authorList>
    </citation>
    <scope>NUCLEOTIDE SEQUENCE [LARGE SCALE GENOMIC DNA]</scope>
    <source>
        <strain evidence="1 2">DSM 21776</strain>
    </source>
</reference>
<dbReference type="Pfam" id="PF10604">
    <property type="entry name" value="Polyketide_cyc2"/>
    <property type="match status" value="1"/>
</dbReference>
<sequence>MMPTDHARRDVEVHAGLDVALAAIRDVASQPEWIPTIKEAEVLEADDAGLPLTARFAASTAVGTDRYTLAYEHAPDGMSWSMVEGRLQTGQEGVYTVEPLGVDRARVTYDLTIHHNLPLPGFIRSRIIKGLVDETLTGLKTRLEPVS</sequence>
<dbReference type="PANTHER" id="PTHR39683:SF4">
    <property type="entry name" value="COENZYME Q-BINDING PROTEIN COQ10 START DOMAIN-CONTAINING PROTEIN"/>
    <property type="match status" value="1"/>
</dbReference>
<dbReference type="Gene3D" id="3.30.530.20">
    <property type="match status" value="1"/>
</dbReference>
<evidence type="ECO:0000313" key="1">
    <source>
        <dbReference type="EMBL" id="TQN48892.1"/>
    </source>
</evidence>
<protein>
    <submittedName>
        <fullName evidence="1">Polyketide cyclase/dehydrase/lipid transport protein</fullName>
    </submittedName>
</protein>
<dbReference type="InterPro" id="IPR023393">
    <property type="entry name" value="START-like_dom_sf"/>
</dbReference>
<dbReference type="RefSeq" id="WP_221630535.1">
    <property type="nucleotide sequence ID" value="NZ_BAAAQC010000013.1"/>
</dbReference>
<dbReference type="AlphaFoldDB" id="A0A543PXU4"/>
<dbReference type="PANTHER" id="PTHR39683">
    <property type="entry name" value="CONSERVED PROTEIN TB16.3"/>
    <property type="match status" value="1"/>
</dbReference>